<gene>
    <name evidence="2" type="ORF">HDF09_003091</name>
</gene>
<dbReference type="Pfam" id="PF08007">
    <property type="entry name" value="JmjC_2"/>
    <property type="match status" value="1"/>
</dbReference>
<organism evidence="2 3">
    <name type="scientific">Tunturiibacter empetritectus</name>
    <dbReference type="NCBI Taxonomy" id="3069691"/>
    <lineage>
        <taxon>Bacteria</taxon>
        <taxon>Pseudomonadati</taxon>
        <taxon>Acidobacteriota</taxon>
        <taxon>Terriglobia</taxon>
        <taxon>Terriglobales</taxon>
        <taxon>Acidobacteriaceae</taxon>
        <taxon>Tunturiibacter</taxon>
    </lineage>
</organism>
<dbReference type="SUPFAM" id="SSF51197">
    <property type="entry name" value="Clavaminate synthase-like"/>
    <property type="match status" value="1"/>
</dbReference>
<dbReference type="EMBL" id="JACHDY010000004">
    <property type="protein sequence ID" value="MBB5318394.1"/>
    <property type="molecule type" value="Genomic_DNA"/>
</dbReference>
<dbReference type="AlphaFoldDB" id="A0A7W8IJU9"/>
<comment type="caution">
    <text evidence="2">The sequence shown here is derived from an EMBL/GenBank/DDBJ whole genome shotgun (WGS) entry which is preliminary data.</text>
</comment>
<dbReference type="InterPro" id="IPR003347">
    <property type="entry name" value="JmjC_dom"/>
</dbReference>
<evidence type="ECO:0000313" key="3">
    <source>
        <dbReference type="Proteomes" id="UP000568106"/>
    </source>
</evidence>
<reference evidence="2" key="1">
    <citation type="submission" date="2020-08" db="EMBL/GenBank/DDBJ databases">
        <title>Genomic Encyclopedia of Type Strains, Phase IV (KMG-V): Genome sequencing to study the core and pangenomes of soil and plant-associated prokaryotes.</title>
        <authorList>
            <person name="Whitman W."/>
        </authorList>
    </citation>
    <scope>NUCLEOTIDE SEQUENCE [LARGE SCALE GENOMIC DNA]</scope>
    <source>
        <strain evidence="2">M8UP27</strain>
    </source>
</reference>
<name>A0A7W8IJU9_9BACT</name>
<proteinExistence type="predicted"/>
<feature type="domain" description="JmjC" evidence="1">
    <location>
        <begin position="97"/>
        <end position="244"/>
    </location>
</feature>
<keyword evidence="3" id="KW-1185">Reference proteome</keyword>
<sequence length="283" mass="32885">MTYTYFQPEQQFSDCFKRKPFLFSHNLASNDLFSTASVEKLAEIWSRDNTKSGFFYLDRKFREWGSEDHKASLVEAFRHSDLSRMRMKLSFIHTQPKYDKVLETMTQELSELTHVDLGKEYRAPMETLFLTSPNEFTPYHIDSEDSFLLQIQGTKTIYIFDGSDKEILKDLDIEKYWAKNEIAFREEIRSRAMRFEMEPGIGVHIPMHFPHMVESGPTSSMSLSIGYESIAFDRDLFRVNHQLRKLGLNPTPPGKSKVIDNTKMAVVTGAKTITKTLKGLQHK</sequence>
<keyword evidence="2" id="KW-0687">Ribonucleoprotein</keyword>
<evidence type="ECO:0000313" key="2">
    <source>
        <dbReference type="EMBL" id="MBB5318394.1"/>
    </source>
</evidence>
<dbReference type="GO" id="GO:0005840">
    <property type="term" value="C:ribosome"/>
    <property type="evidence" value="ECO:0007669"/>
    <property type="project" value="UniProtKB-KW"/>
</dbReference>
<dbReference type="SMART" id="SM00558">
    <property type="entry name" value="JmjC"/>
    <property type="match status" value="1"/>
</dbReference>
<evidence type="ECO:0000259" key="1">
    <source>
        <dbReference type="PROSITE" id="PS51184"/>
    </source>
</evidence>
<dbReference type="PROSITE" id="PS51184">
    <property type="entry name" value="JMJC"/>
    <property type="match status" value="1"/>
</dbReference>
<accession>A0A7W8IJU9</accession>
<dbReference type="Proteomes" id="UP000568106">
    <property type="component" value="Unassembled WGS sequence"/>
</dbReference>
<keyword evidence="2" id="KW-0689">Ribosomal protein</keyword>
<dbReference type="Gene3D" id="2.60.120.650">
    <property type="entry name" value="Cupin"/>
    <property type="match status" value="1"/>
</dbReference>
<protein>
    <submittedName>
        <fullName evidence="2">Ribosomal protein L16 Arg81 hydroxylase</fullName>
    </submittedName>
</protein>